<feature type="non-terminal residue" evidence="3">
    <location>
        <position position="355"/>
    </location>
</feature>
<gene>
    <name evidence="3" type="ORF">S01H1_16979</name>
</gene>
<evidence type="ECO:0000256" key="1">
    <source>
        <dbReference type="SAM" id="Coils"/>
    </source>
</evidence>
<reference evidence="3" key="1">
    <citation type="journal article" date="2014" name="Front. Microbiol.">
        <title>High frequency of phylogenetically diverse reductive dehalogenase-homologous genes in deep subseafloor sedimentary metagenomes.</title>
        <authorList>
            <person name="Kawai M."/>
            <person name="Futagami T."/>
            <person name="Toyoda A."/>
            <person name="Takaki Y."/>
            <person name="Nishi S."/>
            <person name="Hori S."/>
            <person name="Arai W."/>
            <person name="Tsubouchi T."/>
            <person name="Morono Y."/>
            <person name="Uchiyama I."/>
            <person name="Ito T."/>
            <person name="Fujiyama A."/>
            <person name="Inagaki F."/>
            <person name="Takami H."/>
        </authorList>
    </citation>
    <scope>NUCLEOTIDE SEQUENCE</scope>
    <source>
        <strain evidence="3">Expedition CK06-06</strain>
    </source>
</reference>
<keyword evidence="1" id="KW-0175">Coiled coil</keyword>
<organism evidence="3">
    <name type="scientific">marine sediment metagenome</name>
    <dbReference type="NCBI Taxonomy" id="412755"/>
    <lineage>
        <taxon>unclassified sequences</taxon>
        <taxon>metagenomes</taxon>
        <taxon>ecological metagenomes</taxon>
    </lineage>
</organism>
<sequence length="355" mass="40204">VYHDPQQELLLTYVPIEANIPKNDQERIIGQMIKRVSDQLPPEERKGYLFQPQTILTMQGLVERVLEAEGISKEDIEAQRATMRLFEEVLTLPEDQFEPFVKERDAEFNATFFQMASLALQSIGDGNAREAMGARLEKIIEFSSFGKKLKAQEEAVKEATESLQALSEKGLTHEALLDLFVEAPDENRVVALVNLTRPALDYSFFQLLTERIDQAEGEESERLSSLRQQILEITEELDRIQEARAAQSAALLKTLLDAEDLDQALMQALPMIDDLFVGILQANLQDAEKRKDEELINRLSAIEQRLRSLAQESMPEGLKLAQRILEIEDEEGAIKLLEENKKAIDNDLLNALVST</sequence>
<dbReference type="InterPro" id="IPR025682">
    <property type="entry name" value="CpXC_dom"/>
</dbReference>
<evidence type="ECO:0000313" key="3">
    <source>
        <dbReference type="EMBL" id="GAF68413.1"/>
    </source>
</evidence>
<dbReference type="AlphaFoldDB" id="X0RI16"/>
<feature type="coiled-coil region" evidence="1">
    <location>
        <begin position="277"/>
        <end position="347"/>
    </location>
</feature>
<feature type="non-terminal residue" evidence="3">
    <location>
        <position position="1"/>
    </location>
</feature>
<dbReference type="EMBL" id="BARS01008967">
    <property type="protein sequence ID" value="GAF68413.1"/>
    <property type="molecule type" value="Genomic_DNA"/>
</dbReference>
<feature type="domain" description="CpXC" evidence="2">
    <location>
        <begin position="1"/>
        <end position="78"/>
    </location>
</feature>
<dbReference type="Pfam" id="PF14353">
    <property type="entry name" value="CpXC"/>
    <property type="match status" value="1"/>
</dbReference>
<protein>
    <recommendedName>
        <fullName evidence="2">CpXC domain-containing protein</fullName>
    </recommendedName>
</protein>
<proteinExistence type="predicted"/>
<name>X0RI16_9ZZZZ</name>
<comment type="caution">
    <text evidence="3">The sequence shown here is derived from an EMBL/GenBank/DDBJ whole genome shotgun (WGS) entry which is preliminary data.</text>
</comment>
<accession>X0RI16</accession>
<evidence type="ECO:0000259" key="2">
    <source>
        <dbReference type="Pfam" id="PF14353"/>
    </source>
</evidence>